<feature type="non-terminal residue" evidence="2">
    <location>
        <position position="56"/>
    </location>
</feature>
<comment type="caution">
    <text evidence="2">The sequence shown here is derived from an EMBL/GenBank/DDBJ whole genome shotgun (WGS) entry which is preliminary data.</text>
</comment>
<proteinExistence type="predicted"/>
<name>A0A9P7EPA3_9AGAM</name>
<evidence type="ECO:0000313" key="2">
    <source>
        <dbReference type="EMBL" id="KAG1826810.1"/>
    </source>
</evidence>
<dbReference type="OrthoDB" id="3233403at2759"/>
<dbReference type="EMBL" id="JABBWG010000001">
    <property type="protein sequence ID" value="KAG1826810.1"/>
    <property type="molecule type" value="Genomic_DNA"/>
</dbReference>
<keyword evidence="3" id="KW-1185">Reference proteome</keyword>
<reference evidence="2" key="1">
    <citation type="journal article" date="2020" name="New Phytol.">
        <title>Comparative genomics reveals dynamic genome evolution in host specialist ectomycorrhizal fungi.</title>
        <authorList>
            <person name="Lofgren L.A."/>
            <person name="Nguyen N.H."/>
            <person name="Vilgalys R."/>
            <person name="Ruytinx J."/>
            <person name="Liao H.L."/>
            <person name="Branco S."/>
            <person name="Kuo A."/>
            <person name="LaButti K."/>
            <person name="Lipzen A."/>
            <person name="Andreopoulos W."/>
            <person name="Pangilinan J."/>
            <person name="Riley R."/>
            <person name="Hundley H."/>
            <person name="Na H."/>
            <person name="Barry K."/>
            <person name="Grigoriev I.V."/>
            <person name="Stajich J.E."/>
            <person name="Kennedy P.G."/>
        </authorList>
    </citation>
    <scope>NUCLEOTIDE SEQUENCE</scope>
    <source>
        <strain evidence="2">MN1</strain>
    </source>
</reference>
<evidence type="ECO:0000313" key="1">
    <source>
        <dbReference type="EMBL" id="KAG1793013.1"/>
    </source>
</evidence>
<organism evidence="2 3">
    <name type="scientific">Suillus subaureus</name>
    <dbReference type="NCBI Taxonomy" id="48587"/>
    <lineage>
        <taxon>Eukaryota</taxon>
        <taxon>Fungi</taxon>
        <taxon>Dikarya</taxon>
        <taxon>Basidiomycota</taxon>
        <taxon>Agaricomycotina</taxon>
        <taxon>Agaricomycetes</taxon>
        <taxon>Agaricomycetidae</taxon>
        <taxon>Boletales</taxon>
        <taxon>Suillineae</taxon>
        <taxon>Suillaceae</taxon>
        <taxon>Suillus</taxon>
    </lineage>
</organism>
<dbReference type="Proteomes" id="UP000807769">
    <property type="component" value="Unassembled WGS sequence"/>
</dbReference>
<evidence type="ECO:0000313" key="3">
    <source>
        <dbReference type="Proteomes" id="UP000807769"/>
    </source>
</evidence>
<dbReference type="EMBL" id="JABBWG010000473">
    <property type="protein sequence ID" value="KAG1793013.1"/>
    <property type="molecule type" value="Genomic_DNA"/>
</dbReference>
<dbReference type="RefSeq" id="XP_041184961.1">
    <property type="nucleotide sequence ID" value="XM_041329629.1"/>
</dbReference>
<accession>A0A9P7EPA3</accession>
<gene>
    <name evidence="1" type="ORF">BJ212DRAFT_1244254</name>
    <name evidence="2" type="ORF">BJ212DRAFT_1249386</name>
</gene>
<sequence>VAWGDDEHHQETSEYIMNVYRFLDCVGILDGTLIWLIQMPDENGFSFICHQNFSAV</sequence>
<dbReference type="GeneID" id="64623646"/>
<feature type="non-terminal residue" evidence="2">
    <location>
        <position position="1"/>
    </location>
</feature>
<dbReference type="AlphaFoldDB" id="A0A9P7EPA3"/>
<protein>
    <submittedName>
        <fullName evidence="2">Uncharacterized protein</fullName>
    </submittedName>
</protein>